<dbReference type="AlphaFoldDB" id="A0A2P6R7L8"/>
<keyword evidence="2" id="KW-1185">Reference proteome</keyword>
<name>A0A2P6R7L8_ROSCH</name>
<comment type="caution">
    <text evidence="1">The sequence shown here is derived from an EMBL/GenBank/DDBJ whole genome shotgun (WGS) entry which is preliminary data.</text>
</comment>
<protein>
    <submittedName>
        <fullName evidence="1">Uncharacterized protein</fullName>
    </submittedName>
</protein>
<gene>
    <name evidence="1" type="ORF">RchiOBHm_Chr3g0457321</name>
</gene>
<evidence type="ECO:0000313" key="1">
    <source>
        <dbReference type="EMBL" id="PRQ42407.1"/>
    </source>
</evidence>
<dbReference type="Gramene" id="PRQ42407">
    <property type="protein sequence ID" value="PRQ42407"/>
    <property type="gene ID" value="RchiOBHm_Chr3g0457321"/>
</dbReference>
<accession>A0A2P6R7L8</accession>
<sequence>MICSLCFSPALPLQTTPLALLYSLFIMLPPYHPTLPSGLILRLYFPKLLHLMFSLQQFPLVLHIMPTSKALISY</sequence>
<reference evidence="1 2" key="1">
    <citation type="journal article" date="2018" name="Nat. Genet.">
        <title>The Rosa genome provides new insights in the design of modern roses.</title>
        <authorList>
            <person name="Bendahmane M."/>
        </authorList>
    </citation>
    <scope>NUCLEOTIDE SEQUENCE [LARGE SCALE GENOMIC DNA]</scope>
    <source>
        <strain evidence="2">cv. Old Blush</strain>
    </source>
</reference>
<evidence type="ECO:0000313" key="2">
    <source>
        <dbReference type="Proteomes" id="UP000238479"/>
    </source>
</evidence>
<proteinExistence type="predicted"/>
<dbReference type="Proteomes" id="UP000238479">
    <property type="component" value="Chromosome 3"/>
</dbReference>
<organism evidence="1 2">
    <name type="scientific">Rosa chinensis</name>
    <name type="common">China rose</name>
    <dbReference type="NCBI Taxonomy" id="74649"/>
    <lineage>
        <taxon>Eukaryota</taxon>
        <taxon>Viridiplantae</taxon>
        <taxon>Streptophyta</taxon>
        <taxon>Embryophyta</taxon>
        <taxon>Tracheophyta</taxon>
        <taxon>Spermatophyta</taxon>
        <taxon>Magnoliopsida</taxon>
        <taxon>eudicotyledons</taxon>
        <taxon>Gunneridae</taxon>
        <taxon>Pentapetalae</taxon>
        <taxon>rosids</taxon>
        <taxon>fabids</taxon>
        <taxon>Rosales</taxon>
        <taxon>Rosaceae</taxon>
        <taxon>Rosoideae</taxon>
        <taxon>Rosoideae incertae sedis</taxon>
        <taxon>Rosa</taxon>
    </lineage>
</organism>
<dbReference type="EMBL" id="PDCK01000041">
    <property type="protein sequence ID" value="PRQ42407.1"/>
    <property type="molecule type" value="Genomic_DNA"/>
</dbReference>